<feature type="compositionally biased region" description="Basic and acidic residues" evidence="8">
    <location>
        <begin position="48"/>
        <end position="114"/>
    </location>
</feature>
<evidence type="ECO:0000256" key="8">
    <source>
        <dbReference type="SAM" id="MobiDB-lite"/>
    </source>
</evidence>
<protein>
    <submittedName>
        <fullName evidence="10">Variant surface glycoprotein 2319</fullName>
    </submittedName>
</protein>
<evidence type="ECO:0000259" key="9">
    <source>
        <dbReference type="Pfam" id="PF10659"/>
    </source>
</evidence>
<dbReference type="GO" id="GO:0098552">
    <property type="term" value="C:side of membrane"/>
    <property type="evidence" value="ECO:0007669"/>
    <property type="project" value="UniProtKB-KW"/>
</dbReference>
<evidence type="ECO:0000256" key="7">
    <source>
        <dbReference type="ARBA" id="ARBA00023288"/>
    </source>
</evidence>
<dbReference type="SUPFAM" id="SSF58087">
    <property type="entry name" value="Variant surface glycoprotein (N-terminal domain)"/>
    <property type="match status" value="1"/>
</dbReference>
<evidence type="ECO:0000256" key="4">
    <source>
        <dbReference type="ARBA" id="ARBA00022622"/>
    </source>
</evidence>
<feature type="region of interest" description="Disordered" evidence="8">
    <location>
        <begin position="48"/>
        <end position="121"/>
    </location>
</feature>
<evidence type="ECO:0000313" key="10">
    <source>
        <dbReference type="EMBL" id="AGH59021.1"/>
    </source>
</evidence>
<feature type="domain" description="Trypanosome variant surface glycoprotein C-terminal" evidence="9">
    <location>
        <begin position="70"/>
        <end position="161"/>
    </location>
</feature>
<evidence type="ECO:0000256" key="1">
    <source>
        <dbReference type="ARBA" id="ARBA00002523"/>
    </source>
</evidence>
<keyword evidence="3" id="KW-1003">Cell membrane</keyword>
<dbReference type="InterPro" id="IPR019609">
    <property type="entry name" value="Variant_surf_glycoprt_trypan_C"/>
</dbReference>
<dbReference type="VEuPathDB" id="TriTrypDB:Tb427_000547700"/>
<dbReference type="AlphaFoldDB" id="M4SUM7"/>
<dbReference type="VEuPathDB" id="TriTrypDB:Tb927.5.5510"/>
<accession>M4SUM7</accession>
<feature type="region of interest" description="Disordered" evidence="8">
    <location>
        <begin position="1"/>
        <end position="26"/>
    </location>
</feature>
<dbReference type="GO" id="GO:0005886">
    <property type="term" value="C:plasma membrane"/>
    <property type="evidence" value="ECO:0007669"/>
    <property type="project" value="UniProtKB-SubCell"/>
</dbReference>
<reference evidence="10" key="1">
    <citation type="submission" date="2013-02" db="EMBL/GenBank/DDBJ databases">
        <authorList>
            <person name="Cross G.A.M."/>
            <person name="Kim H.-S."/>
            <person name="Wickstead B."/>
        </authorList>
    </citation>
    <scope>NUCLEOTIDE SEQUENCE</scope>
    <source>
        <strain evidence="10">Lister 427</strain>
    </source>
</reference>
<evidence type="ECO:0000256" key="2">
    <source>
        <dbReference type="ARBA" id="ARBA00004609"/>
    </source>
</evidence>
<comment type="function">
    <text evidence="1">VSG forms a coat on the surface of the parasite. The trypanosome evades the immune response of the host by expressing a series of antigenically distinct VSGs from an estimated 1000 VSG genes.</text>
</comment>
<evidence type="ECO:0000256" key="6">
    <source>
        <dbReference type="ARBA" id="ARBA00023180"/>
    </source>
</evidence>
<keyword evidence="7" id="KW-0449">Lipoprotein</keyword>
<keyword evidence="4" id="KW-0336">GPI-anchor</keyword>
<organism evidence="10">
    <name type="scientific">Trypanosoma brucei</name>
    <dbReference type="NCBI Taxonomy" id="5691"/>
    <lineage>
        <taxon>Eukaryota</taxon>
        <taxon>Discoba</taxon>
        <taxon>Euglenozoa</taxon>
        <taxon>Kinetoplastea</taxon>
        <taxon>Metakinetoplastina</taxon>
        <taxon>Trypanosomatida</taxon>
        <taxon>Trypanosomatidae</taxon>
        <taxon>Trypanosoma</taxon>
    </lineage>
</organism>
<feature type="compositionally biased region" description="Polar residues" evidence="8">
    <location>
        <begin position="11"/>
        <end position="21"/>
    </location>
</feature>
<reference evidence="10" key="2">
    <citation type="journal article" date="2014" name="Mol. Biochem. Parasitol.">
        <title>Capturing the variant surface glycoprotein repertoire (the VSGnome) of Trypanosoma brucei Lister 427.</title>
        <authorList>
            <person name="Cross G.A."/>
            <person name="Kim H.S."/>
            <person name="Wickstead B."/>
        </authorList>
    </citation>
    <scope>NUCLEOTIDE SEQUENCE</scope>
    <source>
        <strain evidence="10">Lister 427</strain>
    </source>
</reference>
<dbReference type="Pfam" id="PF10659">
    <property type="entry name" value="Trypan_glycop_C"/>
    <property type="match status" value="1"/>
</dbReference>
<dbReference type="Gene3D" id="3.30.1680.40">
    <property type="match status" value="1"/>
</dbReference>
<proteinExistence type="predicted"/>
<keyword evidence="5" id="KW-0472">Membrane</keyword>
<evidence type="ECO:0000256" key="3">
    <source>
        <dbReference type="ARBA" id="ARBA00022475"/>
    </source>
</evidence>
<comment type="subcellular location">
    <subcellularLocation>
        <location evidence="2">Cell membrane</location>
        <topology evidence="2">Lipid-anchor</topology>
        <topology evidence="2">GPI-anchor</topology>
    </subcellularLocation>
</comment>
<evidence type="ECO:0000256" key="5">
    <source>
        <dbReference type="ARBA" id="ARBA00023136"/>
    </source>
</evidence>
<feature type="non-terminal residue" evidence="10">
    <location>
        <position position="1"/>
    </location>
</feature>
<name>M4SUM7_9TRYP</name>
<dbReference type="EMBL" id="KC611590">
    <property type="protein sequence ID" value="AGH59021.1"/>
    <property type="molecule type" value="Genomic_DNA"/>
</dbReference>
<sequence>EKIKKEPVVDSKQTLGKNTTIGDIDNAEELQKTIAIYDAAAKNTIQKLEQEKDSTKSADSNSETKSDDQCKEHKDKGPCQKAGCKFDKDKPDCEKRFPEPETKTDKKDARDEKTTSTCTGKEQKECEKATDCKWDGKECKDSSFLVNKKLALIAADFMSLVVF</sequence>
<keyword evidence="6" id="KW-0325">Glycoprotein</keyword>